<gene>
    <name evidence="4" type="primary">gpp4</name>
    <name evidence="3" type="ORF">SJAG_00025</name>
</gene>
<dbReference type="eggNOG" id="ENOG502SS44">
    <property type="taxonomic scope" value="Eukaryota"/>
</dbReference>
<evidence type="ECO:0000313" key="4">
    <source>
        <dbReference type="JaponicusDB" id="SJAG_00025"/>
    </source>
</evidence>
<keyword evidence="1" id="KW-0732">Signal</keyword>
<feature type="signal peptide" evidence="1">
    <location>
        <begin position="1"/>
        <end position="21"/>
    </location>
</feature>
<dbReference type="GeneID" id="7050976"/>
<dbReference type="VEuPathDB" id="FungiDB:SJAG_00025"/>
<evidence type="ECO:0000256" key="1">
    <source>
        <dbReference type="SAM" id="SignalP"/>
    </source>
</evidence>
<dbReference type="AlphaFoldDB" id="B6JUW3"/>
<evidence type="ECO:0000313" key="3">
    <source>
        <dbReference type="EMBL" id="EEB05033.1"/>
    </source>
</evidence>
<accession>B6JUW3</accession>
<feature type="chain" id="PRO_5002844928" description="WD-like domain-containing protein" evidence="1">
    <location>
        <begin position="22"/>
        <end position="275"/>
    </location>
</feature>
<proteinExistence type="predicted"/>
<dbReference type="InterPro" id="IPR046925">
    <property type="entry name" value="WD-like_fungi"/>
</dbReference>
<organism evidence="3 5">
    <name type="scientific">Schizosaccharomyces japonicus (strain yFS275 / FY16936)</name>
    <name type="common">Fission yeast</name>
    <dbReference type="NCBI Taxonomy" id="402676"/>
    <lineage>
        <taxon>Eukaryota</taxon>
        <taxon>Fungi</taxon>
        <taxon>Dikarya</taxon>
        <taxon>Ascomycota</taxon>
        <taxon>Taphrinomycotina</taxon>
        <taxon>Schizosaccharomycetes</taxon>
        <taxon>Schizosaccharomycetales</taxon>
        <taxon>Schizosaccharomycetaceae</taxon>
        <taxon>Schizosaccharomyces</taxon>
    </lineage>
</organism>
<dbReference type="OrthoDB" id="3705032at2759"/>
<dbReference type="HOGENOM" id="CLU_088677_0_0_1"/>
<reference evidence="3 5" key="1">
    <citation type="journal article" date="2011" name="Science">
        <title>Comparative functional genomics of the fission yeasts.</title>
        <authorList>
            <person name="Rhind N."/>
            <person name="Chen Z."/>
            <person name="Yassour M."/>
            <person name="Thompson D.A."/>
            <person name="Haas B.J."/>
            <person name="Habib N."/>
            <person name="Wapinski I."/>
            <person name="Roy S."/>
            <person name="Lin M.F."/>
            <person name="Heiman D.I."/>
            <person name="Young S.K."/>
            <person name="Furuya K."/>
            <person name="Guo Y."/>
            <person name="Pidoux A."/>
            <person name="Chen H.M."/>
            <person name="Robbertse B."/>
            <person name="Goldberg J.M."/>
            <person name="Aoki K."/>
            <person name="Bayne E.H."/>
            <person name="Berlin A.M."/>
            <person name="Desjardins C.A."/>
            <person name="Dobbs E."/>
            <person name="Dukaj L."/>
            <person name="Fan L."/>
            <person name="FitzGerald M.G."/>
            <person name="French C."/>
            <person name="Gujja S."/>
            <person name="Hansen K."/>
            <person name="Keifenheim D."/>
            <person name="Levin J.Z."/>
            <person name="Mosher R.A."/>
            <person name="Mueller C.A."/>
            <person name="Pfiffner J."/>
            <person name="Priest M."/>
            <person name="Russ C."/>
            <person name="Smialowska A."/>
            <person name="Swoboda P."/>
            <person name="Sykes S.M."/>
            <person name="Vaughn M."/>
            <person name="Vengrova S."/>
            <person name="Yoder R."/>
            <person name="Zeng Q."/>
            <person name="Allshire R."/>
            <person name="Baulcombe D."/>
            <person name="Birren B.W."/>
            <person name="Brown W."/>
            <person name="Ekwall K."/>
            <person name="Kellis M."/>
            <person name="Leatherwood J."/>
            <person name="Levin H."/>
            <person name="Margalit H."/>
            <person name="Martienssen R."/>
            <person name="Nieduszynski C.A."/>
            <person name="Spatafora J.W."/>
            <person name="Friedman N."/>
            <person name="Dalgaard J.Z."/>
            <person name="Baumann P."/>
            <person name="Niki H."/>
            <person name="Regev A."/>
            <person name="Nusbaum C."/>
        </authorList>
    </citation>
    <scope>NUCLEOTIDE SEQUENCE [LARGE SCALE GENOMIC DNA]</scope>
    <source>
        <strain evidence="5">yFS275 / FY16936</strain>
    </source>
</reference>
<name>B6JUW3_SCHJY</name>
<sequence length="275" mass="30689">MKLSSIPLLLASIFTCKAVSAYSSDYDSLLNDIVKSDYDSPSGGEGQVTLSSLSGLSTLSNLAKRDVEPYFKELDMFSFDNFEKLTKIKNMLADAQSNEMLGDALYLYNFMDRNGHSKSITLNDSSEFVTETCKFLSSYGLNNTEILASTASSSFLVDFYKNFEVSVCNANHKTTKREYVECSANHATNTESCKNLNESLKSRSEFLPGIRSWCSGACCISWSRDTYFTTAWARDKLQSCITFCIAPSGSCEWKDTGYFLQKFNFCVSNRSSGCR</sequence>
<dbReference type="RefSeq" id="XP_002171326.1">
    <property type="nucleotide sequence ID" value="XM_002171290.2"/>
</dbReference>
<dbReference type="Proteomes" id="UP000001744">
    <property type="component" value="Unassembled WGS sequence"/>
</dbReference>
<protein>
    <recommendedName>
        <fullName evidence="2">WD-like domain-containing protein</fullName>
    </recommendedName>
</protein>
<evidence type="ECO:0000259" key="2">
    <source>
        <dbReference type="Pfam" id="PF20493"/>
    </source>
</evidence>
<dbReference type="Pfam" id="PF20493">
    <property type="entry name" value="WD-like_fungi"/>
    <property type="match status" value="1"/>
</dbReference>
<keyword evidence="5" id="KW-1185">Reference proteome</keyword>
<dbReference type="JaponicusDB" id="SJAG_00025">
    <property type="gene designation" value="gpp4"/>
</dbReference>
<evidence type="ECO:0000313" key="5">
    <source>
        <dbReference type="Proteomes" id="UP000001744"/>
    </source>
</evidence>
<feature type="domain" description="WD-like" evidence="2">
    <location>
        <begin position="75"/>
        <end position="274"/>
    </location>
</feature>
<dbReference type="EMBL" id="KE651166">
    <property type="protein sequence ID" value="EEB05033.1"/>
    <property type="molecule type" value="Genomic_DNA"/>
</dbReference>